<comment type="subcellular location">
    <subcellularLocation>
        <location evidence="1">Membrane</location>
        <topology evidence="1">Multi-pass membrane protein</topology>
    </subcellularLocation>
</comment>
<accession>A0AAI9T186</accession>
<feature type="transmembrane region" description="Helical" evidence="8">
    <location>
        <begin position="292"/>
        <end position="317"/>
    </location>
</feature>
<keyword evidence="5 8" id="KW-1133">Transmembrane helix</keyword>
<feature type="transmembrane region" description="Helical" evidence="8">
    <location>
        <begin position="358"/>
        <end position="384"/>
    </location>
</feature>
<keyword evidence="6 8" id="KW-0472">Membrane</keyword>
<feature type="transmembrane region" description="Helical" evidence="8">
    <location>
        <begin position="495"/>
        <end position="517"/>
    </location>
</feature>
<feature type="transmembrane region" description="Helical" evidence="8">
    <location>
        <begin position="87"/>
        <end position="109"/>
    </location>
</feature>
<evidence type="ECO:0000256" key="2">
    <source>
        <dbReference type="ARBA" id="ARBA00006434"/>
    </source>
</evidence>
<dbReference type="NCBIfam" id="TIGR00813">
    <property type="entry name" value="sss"/>
    <property type="match status" value="1"/>
</dbReference>
<evidence type="ECO:0000256" key="3">
    <source>
        <dbReference type="ARBA" id="ARBA00022448"/>
    </source>
</evidence>
<feature type="transmembrane region" description="Helical" evidence="8">
    <location>
        <begin position="621"/>
        <end position="646"/>
    </location>
</feature>
<feature type="transmembrane region" description="Helical" evidence="8">
    <location>
        <begin position="56"/>
        <end position="75"/>
    </location>
</feature>
<keyword evidence="10" id="KW-1185">Reference proteome</keyword>
<feature type="transmembrane region" description="Helical" evidence="8">
    <location>
        <begin position="587"/>
        <end position="609"/>
    </location>
</feature>
<feature type="transmembrane region" description="Helical" evidence="8">
    <location>
        <begin position="12"/>
        <end position="36"/>
    </location>
</feature>
<dbReference type="CDD" id="cd11476">
    <property type="entry name" value="SLC5sbd_DUR3"/>
    <property type="match status" value="1"/>
</dbReference>
<feature type="transmembrane region" description="Helical" evidence="8">
    <location>
        <begin position="455"/>
        <end position="475"/>
    </location>
</feature>
<dbReference type="InterPro" id="IPR001734">
    <property type="entry name" value="Na/solute_symporter"/>
</dbReference>
<evidence type="ECO:0000313" key="10">
    <source>
        <dbReference type="Proteomes" id="UP001202479"/>
    </source>
</evidence>
<dbReference type="RefSeq" id="XP_049182121.1">
    <property type="nucleotide sequence ID" value="XM_049326809.1"/>
</dbReference>
<dbReference type="GO" id="GO:0015489">
    <property type="term" value="F:putrescine transmembrane transporter activity"/>
    <property type="evidence" value="ECO:0007669"/>
    <property type="project" value="TreeGrafter"/>
</dbReference>
<dbReference type="Pfam" id="PF00474">
    <property type="entry name" value="SSF"/>
    <property type="match status" value="1"/>
</dbReference>
<dbReference type="InterPro" id="IPR038377">
    <property type="entry name" value="Na/Glc_symporter_sf"/>
</dbReference>
<comment type="similarity">
    <text evidence="2 7">Belongs to the sodium:solute symporter (SSF) (TC 2.A.21) family.</text>
</comment>
<dbReference type="AlphaFoldDB" id="A0AAI9T186"/>
<dbReference type="Proteomes" id="UP001202479">
    <property type="component" value="Unassembled WGS sequence"/>
</dbReference>
<dbReference type="EMBL" id="JAHUZD010000024">
    <property type="protein sequence ID" value="KAI3406376.2"/>
    <property type="molecule type" value="Genomic_DNA"/>
</dbReference>
<feature type="transmembrane region" description="Helical" evidence="8">
    <location>
        <begin position="165"/>
        <end position="185"/>
    </location>
</feature>
<organism evidence="9 10">
    <name type="scientific">Candida oxycetoniae</name>
    <dbReference type="NCBI Taxonomy" id="497107"/>
    <lineage>
        <taxon>Eukaryota</taxon>
        <taxon>Fungi</taxon>
        <taxon>Dikarya</taxon>
        <taxon>Ascomycota</taxon>
        <taxon>Saccharomycotina</taxon>
        <taxon>Pichiomycetes</taxon>
        <taxon>Debaryomycetaceae</taxon>
        <taxon>Candida/Lodderomyces clade</taxon>
        <taxon>Candida</taxon>
    </lineage>
</organism>
<comment type="caution">
    <text evidence="9">The sequence shown here is derived from an EMBL/GenBank/DDBJ whole genome shotgun (WGS) entry which is preliminary data.</text>
</comment>
<evidence type="ECO:0000256" key="7">
    <source>
        <dbReference type="RuleBase" id="RU362091"/>
    </source>
</evidence>
<feature type="transmembrane region" description="Helical" evidence="8">
    <location>
        <begin position="255"/>
        <end position="272"/>
    </location>
</feature>
<keyword evidence="4 8" id="KW-0812">Transmembrane</keyword>
<dbReference type="GO" id="GO:0005886">
    <property type="term" value="C:plasma membrane"/>
    <property type="evidence" value="ECO:0007669"/>
    <property type="project" value="TreeGrafter"/>
</dbReference>
<evidence type="ECO:0000313" key="9">
    <source>
        <dbReference type="EMBL" id="KAI3406376.2"/>
    </source>
</evidence>
<feature type="transmembrane region" description="Helical" evidence="8">
    <location>
        <begin position="197"/>
        <end position="215"/>
    </location>
</feature>
<reference evidence="9" key="1">
    <citation type="journal article" date="2022" name="DNA Res.">
        <title>Genome analysis of five recently described species of the CUG-Ser clade uncovers Candida theae as a new hybrid lineage with pathogenic potential in the Candida parapsilosis species complex.</title>
        <authorList>
            <person name="Mixao V."/>
            <person name="Del Olmo V."/>
            <person name="Hegedusova E."/>
            <person name="Saus E."/>
            <person name="Pryszcz L."/>
            <person name="Cillingova A."/>
            <person name="Nosek J."/>
            <person name="Gabaldon T."/>
        </authorList>
    </citation>
    <scope>NUCLEOTIDE SEQUENCE</scope>
    <source>
        <strain evidence="9">CBS 10844</strain>
    </source>
</reference>
<dbReference type="PROSITE" id="PS50283">
    <property type="entry name" value="NA_SOLUT_SYMP_3"/>
    <property type="match status" value="1"/>
</dbReference>
<gene>
    <name evidence="9" type="ORF">KGF56_000857</name>
</gene>
<dbReference type="GO" id="GO:0015606">
    <property type="term" value="F:spermidine transmembrane transporter activity"/>
    <property type="evidence" value="ECO:0007669"/>
    <property type="project" value="TreeGrafter"/>
</dbReference>
<dbReference type="PANTHER" id="PTHR46154">
    <property type="match status" value="1"/>
</dbReference>
<sequence>MAVVDFVPLPQSAGYAVIVGMGAVFAAGMMLTTYLLRRYNKEIITAEEFATAGRSVKSGLISAAVVSSWTWAATLLTSTTQVYKNGIFGSCSYAFGATVQVTLFASLAIKAKERAPSARTYLEIVKARYGTATHMVYIFWGLATNILVTAMLLTGGSATISDLTGMHPVASCLLVGLSPTVYSIFGGIKATILTDYAHTVIMVTIIIIFAFSTWATNDKLGSPGVVWEIITQLGKEKPVEGNAQGSYLTFHSRSGGIFFVINIVGNFGTVFLDNGYFNKAFAANPVSAYKGYILGSLAWLPIPAFCSLTMGFAALALEHTEYWPLGRPMTADEVAEGLVLPNASAALLGKGGACLSLIMIYMAVTSAMSSELIAVSTITTYDIYRSYINPNANGKKLIWISHLSCGIFAYVMAGFAVGLYYANVSMGFLYELMGVIIGGAVLSSAMTILSSRQNWHAATFTPPIATALAIMAWLVCCKTKFGSVTYDNLFEDDVMLTGNVVALLFPLITVPLLTIIFKQQHFDWKLLETRITRVDEDEELMEATQSENQGDSEKLAPIKSQISVIASGLLEQERGRFSQEQKTLRKAFTRTVIVCVALTLSLLVIWPMPMYGSKYIFSKHFFTGWVVVFFIWIFYTVFQVIVYPVWEGRKSLASTARGIYWDCTGQTHKLRAWQNSHPEQMHAVQSQIQAQLSNTAIDVVNGKVLYREVGFIDDTLSDEKK</sequence>
<proteinExistence type="inferred from homology"/>
<dbReference type="GO" id="GO:0015204">
    <property type="term" value="F:urea transmembrane transporter activity"/>
    <property type="evidence" value="ECO:0007669"/>
    <property type="project" value="InterPro"/>
</dbReference>
<dbReference type="Gene3D" id="1.20.1730.10">
    <property type="entry name" value="Sodium/glucose cotransporter"/>
    <property type="match status" value="1"/>
</dbReference>
<evidence type="ECO:0000256" key="8">
    <source>
        <dbReference type="SAM" id="Phobius"/>
    </source>
</evidence>
<feature type="transmembrane region" description="Helical" evidence="8">
    <location>
        <begin position="129"/>
        <end position="153"/>
    </location>
</feature>
<dbReference type="GeneID" id="73378474"/>
<evidence type="ECO:0000256" key="1">
    <source>
        <dbReference type="ARBA" id="ARBA00004141"/>
    </source>
</evidence>
<protein>
    <submittedName>
        <fullName evidence="9">DUR3</fullName>
    </submittedName>
</protein>
<dbReference type="PANTHER" id="PTHR46154:SF4">
    <property type="entry name" value="UREA ACTIVE TRANSPORTER"/>
    <property type="match status" value="1"/>
</dbReference>
<evidence type="ECO:0000256" key="5">
    <source>
        <dbReference type="ARBA" id="ARBA00022989"/>
    </source>
</evidence>
<keyword evidence="3" id="KW-0813">Transport</keyword>
<dbReference type="InterPro" id="IPR031155">
    <property type="entry name" value="DUR"/>
</dbReference>
<feature type="transmembrane region" description="Helical" evidence="8">
    <location>
        <begin position="396"/>
        <end position="422"/>
    </location>
</feature>
<feature type="transmembrane region" description="Helical" evidence="8">
    <location>
        <begin position="428"/>
        <end position="448"/>
    </location>
</feature>
<name>A0AAI9T186_9ASCO</name>
<evidence type="ECO:0000256" key="4">
    <source>
        <dbReference type="ARBA" id="ARBA00022692"/>
    </source>
</evidence>
<evidence type="ECO:0000256" key="6">
    <source>
        <dbReference type="ARBA" id="ARBA00023136"/>
    </source>
</evidence>